<gene>
    <name evidence="2" type="ORF">B0H16DRAFT_1477350</name>
</gene>
<protein>
    <submittedName>
        <fullName evidence="2">Uncharacterized protein</fullName>
    </submittedName>
</protein>
<evidence type="ECO:0000313" key="3">
    <source>
        <dbReference type="Proteomes" id="UP001215598"/>
    </source>
</evidence>
<sequence length="331" mass="36870">MSSFTAPITYTITRSVEDIYFSLAQPALDEHGEPESALKNVGKRRMPTSAEFTDDNMKQSSLNFAHQDLNQDGWSYRRTAAATHCINWLISAAGHEASGRRGGCRHTPVDGTSAQVGTGSADVRTHVPIWRRQAMFPMIGRGRHTPSDVGNLRRRGSLTQHQRKAEEEGERCDRSREIHDLEEKTKFLKSLKNLQAEKSIRRATRSTSLCENQGRSRPLGRRRVGGWVRERRTECGAGKLNVKLNGGPENKILEREEGPQRIADAEGGLYNERGKDGRRNMEGEPRSSEVMTSTNAGGARMGDREECAGGATLQRVMTCTNARGAREYTEE</sequence>
<evidence type="ECO:0000256" key="1">
    <source>
        <dbReference type="SAM" id="MobiDB-lite"/>
    </source>
</evidence>
<keyword evidence="3" id="KW-1185">Reference proteome</keyword>
<comment type="caution">
    <text evidence="2">The sequence shown here is derived from an EMBL/GenBank/DDBJ whole genome shotgun (WGS) entry which is preliminary data.</text>
</comment>
<proteinExistence type="predicted"/>
<dbReference type="EMBL" id="JARKIB010000307">
    <property type="protein sequence ID" value="KAJ7715456.1"/>
    <property type="molecule type" value="Genomic_DNA"/>
</dbReference>
<name>A0AAD7H9S7_9AGAR</name>
<feature type="region of interest" description="Disordered" evidence="1">
    <location>
        <begin position="140"/>
        <end position="172"/>
    </location>
</feature>
<feature type="compositionally biased region" description="Basic and acidic residues" evidence="1">
    <location>
        <begin position="272"/>
        <end position="287"/>
    </location>
</feature>
<dbReference type="Proteomes" id="UP001215598">
    <property type="component" value="Unassembled WGS sequence"/>
</dbReference>
<organism evidence="2 3">
    <name type="scientific">Mycena metata</name>
    <dbReference type="NCBI Taxonomy" id="1033252"/>
    <lineage>
        <taxon>Eukaryota</taxon>
        <taxon>Fungi</taxon>
        <taxon>Dikarya</taxon>
        <taxon>Basidiomycota</taxon>
        <taxon>Agaricomycotina</taxon>
        <taxon>Agaricomycetes</taxon>
        <taxon>Agaricomycetidae</taxon>
        <taxon>Agaricales</taxon>
        <taxon>Marasmiineae</taxon>
        <taxon>Mycenaceae</taxon>
        <taxon>Mycena</taxon>
    </lineage>
</organism>
<reference evidence="2" key="1">
    <citation type="submission" date="2023-03" db="EMBL/GenBank/DDBJ databases">
        <title>Massive genome expansion in bonnet fungi (Mycena s.s.) driven by repeated elements and novel gene families across ecological guilds.</title>
        <authorList>
            <consortium name="Lawrence Berkeley National Laboratory"/>
            <person name="Harder C.B."/>
            <person name="Miyauchi S."/>
            <person name="Viragh M."/>
            <person name="Kuo A."/>
            <person name="Thoen E."/>
            <person name="Andreopoulos B."/>
            <person name="Lu D."/>
            <person name="Skrede I."/>
            <person name="Drula E."/>
            <person name="Henrissat B."/>
            <person name="Morin E."/>
            <person name="Kohler A."/>
            <person name="Barry K."/>
            <person name="LaButti K."/>
            <person name="Morin E."/>
            <person name="Salamov A."/>
            <person name="Lipzen A."/>
            <person name="Mereny Z."/>
            <person name="Hegedus B."/>
            <person name="Baldrian P."/>
            <person name="Stursova M."/>
            <person name="Weitz H."/>
            <person name="Taylor A."/>
            <person name="Grigoriev I.V."/>
            <person name="Nagy L.G."/>
            <person name="Martin F."/>
            <person name="Kauserud H."/>
        </authorList>
    </citation>
    <scope>NUCLEOTIDE SEQUENCE</scope>
    <source>
        <strain evidence="2">CBHHK182m</strain>
    </source>
</reference>
<feature type="compositionally biased region" description="Basic and acidic residues" evidence="1">
    <location>
        <begin position="163"/>
        <end position="172"/>
    </location>
</feature>
<evidence type="ECO:0000313" key="2">
    <source>
        <dbReference type="EMBL" id="KAJ7715456.1"/>
    </source>
</evidence>
<accession>A0AAD7H9S7</accession>
<feature type="region of interest" description="Disordered" evidence="1">
    <location>
        <begin position="269"/>
        <end position="304"/>
    </location>
</feature>
<dbReference type="AlphaFoldDB" id="A0AAD7H9S7"/>